<evidence type="ECO:0000256" key="5">
    <source>
        <dbReference type="SAM" id="MobiDB-lite"/>
    </source>
</evidence>
<dbReference type="InterPro" id="IPR048052">
    <property type="entry name" value="FM1-like"/>
</dbReference>
<protein>
    <submittedName>
        <fullName evidence="10">SpaH/EbpB family LPXTG-anchored major pilin</fullName>
    </submittedName>
</protein>
<dbReference type="InterPro" id="IPR013783">
    <property type="entry name" value="Ig-like_fold"/>
</dbReference>
<dbReference type="InterPro" id="IPR019931">
    <property type="entry name" value="LPXTG_anchor"/>
</dbReference>
<organism evidence="10 11">
    <name type="scientific">Corynebacterium pygosceleis</name>
    <dbReference type="NCBI Taxonomy" id="2800406"/>
    <lineage>
        <taxon>Bacteria</taxon>
        <taxon>Bacillati</taxon>
        <taxon>Actinomycetota</taxon>
        <taxon>Actinomycetes</taxon>
        <taxon>Mycobacteriales</taxon>
        <taxon>Corynebacteriaceae</taxon>
        <taxon>Corynebacterium</taxon>
    </lineage>
</organism>
<feature type="transmembrane region" description="Helical" evidence="6">
    <location>
        <begin position="249"/>
        <end position="267"/>
    </location>
</feature>
<dbReference type="EMBL" id="JAPMKU010000002">
    <property type="protein sequence ID" value="MCX7468322.1"/>
    <property type="molecule type" value="Genomic_DNA"/>
</dbReference>
<dbReference type="Pfam" id="PF16555">
    <property type="entry name" value="GramPos_pilinD1"/>
    <property type="match status" value="1"/>
</dbReference>
<keyword evidence="4" id="KW-0572">Peptidoglycan-anchor</keyword>
<dbReference type="AlphaFoldDB" id="A0A9Q4GKK9"/>
<evidence type="ECO:0000313" key="12">
    <source>
        <dbReference type="Proteomes" id="UP001081709"/>
    </source>
</evidence>
<dbReference type="NCBIfam" id="TIGR01167">
    <property type="entry name" value="LPXTG_anchor"/>
    <property type="match status" value="1"/>
</dbReference>
<keyword evidence="3 7" id="KW-0732">Signal</keyword>
<feature type="domain" description="Gram-positive cocci surface proteins LPxTG" evidence="8">
    <location>
        <begin position="242"/>
        <end position="275"/>
    </location>
</feature>
<dbReference type="NCBIfam" id="NF033902">
    <property type="entry name" value="iso_D2_wall_anc"/>
    <property type="match status" value="1"/>
</dbReference>
<evidence type="ECO:0000256" key="7">
    <source>
        <dbReference type="SAM" id="SignalP"/>
    </source>
</evidence>
<sequence length="275" mass="28541">MKTRTIAVLLAATLATVAHPIADAAVVTGNYSGLPVENIETGRTVQLTIYKTAPNPFNDVPDGELPPGGVAGATFTVERLGGYDLTDAAVWDTFPALDISDTETAEILDAYTAVTDASGNAVFQALPQGLYRVKETAPDDPSKDYRVSAPFLITLPVADADGSSWAYEVTITPKNKPHQPPPGSSGSSGGVIPIPIPIPIPVPGDGHPSSGSSTGTTAQAPQKPETPVEKAKQPTKGIAKYLPNTGADVLMLTLIGAVLMLLGLALLRRRRNNAG</sequence>
<keyword evidence="6" id="KW-1133">Transmembrane helix</keyword>
<dbReference type="Gene3D" id="2.60.40.10">
    <property type="entry name" value="Immunoglobulins"/>
    <property type="match status" value="1"/>
</dbReference>
<evidence type="ECO:0000313" key="10">
    <source>
        <dbReference type="EMBL" id="MCX7468322.1"/>
    </source>
</evidence>
<dbReference type="PROSITE" id="PS50847">
    <property type="entry name" value="GRAM_POS_ANCHORING"/>
    <property type="match status" value="1"/>
</dbReference>
<keyword evidence="12" id="KW-1185">Reference proteome</keyword>
<keyword evidence="2" id="KW-0964">Secreted</keyword>
<keyword evidence="6" id="KW-0472">Membrane</keyword>
<dbReference type="Proteomes" id="UP001081709">
    <property type="component" value="Unassembled WGS sequence"/>
</dbReference>
<dbReference type="SUPFAM" id="SSF117074">
    <property type="entry name" value="Hypothetical protein PA1324"/>
    <property type="match status" value="1"/>
</dbReference>
<name>A0A9Q4GKK9_9CORY</name>
<dbReference type="EMBL" id="JAPMKV010000004">
    <property type="protein sequence ID" value="MCX7445253.1"/>
    <property type="molecule type" value="Genomic_DNA"/>
</dbReference>
<evidence type="ECO:0000256" key="6">
    <source>
        <dbReference type="SAM" id="Phobius"/>
    </source>
</evidence>
<evidence type="ECO:0000256" key="3">
    <source>
        <dbReference type="ARBA" id="ARBA00022729"/>
    </source>
</evidence>
<accession>A0A9Q4GKK9</accession>
<evidence type="ECO:0000313" key="9">
    <source>
        <dbReference type="EMBL" id="MCX7445253.1"/>
    </source>
</evidence>
<evidence type="ECO:0000256" key="4">
    <source>
        <dbReference type="ARBA" id="ARBA00023088"/>
    </source>
</evidence>
<gene>
    <name evidence="9" type="ORF">OS125_08365</name>
    <name evidence="10" type="ORF">OS129_05435</name>
</gene>
<evidence type="ECO:0000256" key="1">
    <source>
        <dbReference type="ARBA" id="ARBA00022512"/>
    </source>
</evidence>
<dbReference type="Pfam" id="PF00746">
    <property type="entry name" value="Gram_pos_anchor"/>
    <property type="match status" value="1"/>
</dbReference>
<dbReference type="InterPro" id="IPR032364">
    <property type="entry name" value="GramPos_pilinD1_N"/>
</dbReference>
<feature type="region of interest" description="Disordered" evidence="5">
    <location>
        <begin position="172"/>
        <end position="234"/>
    </location>
</feature>
<evidence type="ECO:0000256" key="2">
    <source>
        <dbReference type="ARBA" id="ARBA00022525"/>
    </source>
</evidence>
<feature type="chain" id="PRO_5040254467" evidence="7">
    <location>
        <begin position="25"/>
        <end position="275"/>
    </location>
</feature>
<comment type="caution">
    <text evidence="10">The sequence shown here is derived from an EMBL/GenBank/DDBJ whole genome shotgun (WGS) entry which is preliminary data.</text>
</comment>
<evidence type="ECO:0000313" key="11">
    <source>
        <dbReference type="Proteomes" id="UP001071478"/>
    </source>
</evidence>
<keyword evidence="6" id="KW-0812">Transmembrane</keyword>
<dbReference type="RefSeq" id="WP_248167650.1">
    <property type="nucleotide sequence ID" value="NZ_JALNJA010000002.1"/>
</dbReference>
<dbReference type="GO" id="GO:0005975">
    <property type="term" value="P:carbohydrate metabolic process"/>
    <property type="evidence" value="ECO:0007669"/>
    <property type="project" value="UniProtKB-ARBA"/>
</dbReference>
<keyword evidence="1" id="KW-0134">Cell wall</keyword>
<feature type="signal peptide" evidence="7">
    <location>
        <begin position="1"/>
        <end position="24"/>
    </location>
</feature>
<dbReference type="Proteomes" id="UP001071478">
    <property type="component" value="Unassembled WGS sequence"/>
</dbReference>
<reference evidence="10" key="1">
    <citation type="submission" date="2022-11" db="EMBL/GenBank/DDBJ databases">
        <title>Corynebacterium sp. isolated from Penguins.</title>
        <authorList>
            <person name="Sedlar K."/>
            <person name="Svec P."/>
        </authorList>
    </citation>
    <scope>NUCLEOTIDE SEQUENCE</scope>
    <source>
        <strain evidence="9">P7003</strain>
        <strain evidence="10">P7374</strain>
    </source>
</reference>
<evidence type="ECO:0000259" key="8">
    <source>
        <dbReference type="PROSITE" id="PS50847"/>
    </source>
</evidence>
<proteinExistence type="predicted"/>